<dbReference type="AlphaFoldDB" id="A0AAW1ULF1"/>
<keyword evidence="8" id="KW-0342">GTP-binding</keyword>
<accession>A0AAW1ULF1</accession>
<dbReference type="InterPro" id="IPR000178">
    <property type="entry name" value="TF_IF2_bacterial-like"/>
</dbReference>
<name>A0AAW1ULF1_9CUCU</name>
<proteinExistence type="inferred from homology"/>
<dbReference type="PANTHER" id="PTHR43381">
    <property type="entry name" value="TRANSLATION INITIATION FACTOR IF-2-RELATED"/>
    <property type="match status" value="1"/>
</dbReference>
<dbReference type="SUPFAM" id="SSF52156">
    <property type="entry name" value="Initiation factor IF2/eIF5b, domain 3"/>
    <property type="match status" value="1"/>
</dbReference>
<dbReference type="GO" id="GO:0003743">
    <property type="term" value="F:translation initiation factor activity"/>
    <property type="evidence" value="ECO:0007669"/>
    <property type="project" value="UniProtKB-KW"/>
</dbReference>
<dbReference type="SUPFAM" id="SSF50447">
    <property type="entry name" value="Translation proteins"/>
    <property type="match status" value="2"/>
</dbReference>
<evidence type="ECO:0000256" key="9">
    <source>
        <dbReference type="ARBA" id="ARBA00025162"/>
    </source>
</evidence>
<dbReference type="Gene3D" id="3.40.50.10050">
    <property type="entry name" value="Translation initiation factor IF- 2, domain 3"/>
    <property type="match status" value="1"/>
</dbReference>
<organism evidence="12 13">
    <name type="scientific">Henosepilachna vigintioctopunctata</name>
    <dbReference type="NCBI Taxonomy" id="420089"/>
    <lineage>
        <taxon>Eukaryota</taxon>
        <taxon>Metazoa</taxon>
        <taxon>Ecdysozoa</taxon>
        <taxon>Arthropoda</taxon>
        <taxon>Hexapoda</taxon>
        <taxon>Insecta</taxon>
        <taxon>Pterygota</taxon>
        <taxon>Neoptera</taxon>
        <taxon>Endopterygota</taxon>
        <taxon>Coleoptera</taxon>
        <taxon>Polyphaga</taxon>
        <taxon>Cucujiformia</taxon>
        <taxon>Coccinelloidea</taxon>
        <taxon>Coccinellidae</taxon>
        <taxon>Epilachninae</taxon>
        <taxon>Epilachnini</taxon>
        <taxon>Henosepilachna</taxon>
    </lineage>
</organism>
<gene>
    <name evidence="12" type="ORF">WA026_011831</name>
</gene>
<sequence>MFNSMNYLCPKVIRVNHVLRKLSIPCSLNVPLEMNLIPKMSRIEIKHLHTNTILSKRRKDANERKSFRVIEYSPKSKTPVVQVWRYITPRELGKVLNKDMSYIHELFLNKVYDLNKPIEDMQLLKDVIVRSGHRMETIAKPTDKIKVLEDKDIYPSSSVNKANLKPRPPVVTIMGHVDHGKTTLLDALRHSNVAEKEFGGITQHIGAFSVLLNSGARITFLDTPGHAAFSAMRARGANITDIVVLVVAADDGVMEQTVESIKMAKNANVPIIVAINKIDSPRADIERTKDMLLHYGLQVEDKGGDIQTVPISALKRMNLDALMEALVLQAELLQIQADYTGPVEAVVVESKVEASRGKQCTIVVKKGTLKKGSIIVAGTSFGKVRVIRNADNEVLEKVTPGYPAVTEGWRELPFAGEIVLEVESEKRAREVIQVRTEKLMEKKAKEEKVIIMQKANDHRKQYEENLKMKRKLGRFRLKPEGPRKPQYEKDDKIMLNLVIKCDVNGSLEAVLDTLDTYDCNLCEMDLVHYGVGAVTESDVELAQAFDAIIYMFNVDCPSKIKTMSEDVGVQVKSFKVIYKLVDDIKEELNSRLPAIKVDEVCGEAVVLQQFEINEGRKKVPVAGCRCVKGVLKKSGMFKLIRNKEVIFQGALSSLRHKKNEVDSIKTNLECGLQLSDKSITFQSGDEIQCIEEVSKPQQIKWDPGF</sequence>
<dbReference type="InterPro" id="IPR023115">
    <property type="entry name" value="TIF_IF2_dom3"/>
</dbReference>
<feature type="domain" description="Tr-type G" evidence="11">
    <location>
        <begin position="166"/>
        <end position="334"/>
    </location>
</feature>
<keyword evidence="3" id="KW-0396">Initiation factor</keyword>
<dbReference type="InterPro" id="IPR005225">
    <property type="entry name" value="Small_GTP-bd"/>
</dbReference>
<keyword evidence="6" id="KW-0809">Transit peptide</keyword>
<dbReference type="Gene3D" id="2.40.30.10">
    <property type="entry name" value="Translation factors"/>
    <property type="match status" value="2"/>
</dbReference>
<comment type="similarity">
    <text evidence="2">Belongs to the TRAFAC class translation factor GTPase superfamily. Classic translation factor GTPase family. IF-2 subfamily.</text>
</comment>
<dbReference type="CDD" id="cd01887">
    <property type="entry name" value="IF2_eIF5B"/>
    <property type="match status" value="1"/>
</dbReference>
<dbReference type="Pfam" id="PF22042">
    <property type="entry name" value="EF-G_D2"/>
    <property type="match status" value="1"/>
</dbReference>
<dbReference type="InterPro" id="IPR044145">
    <property type="entry name" value="IF2_II"/>
</dbReference>
<dbReference type="EMBL" id="JARQZJ010000065">
    <property type="protein sequence ID" value="KAK9880591.1"/>
    <property type="molecule type" value="Genomic_DNA"/>
</dbReference>
<dbReference type="InterPro" id="IPR015760">
    <property type="entry name" value="TIF_IF2"/>
</dbReference>
<evidence type="ECO:0000256" key="4">
    <source>
        <dbReference type="ARBA" id="ARBA00022741"/>
    </source>
</evidence>
<dbReference type="Pfam" id="PF11987">
    <property type="entry name" value="IF-2"/>
    <property type="match status" value="1"/>
</dbReference>
<comment type="function">
    <text evidence="9">One of the essential components for the initiation of protein synthesis. Protects formylmethionyl-tRNA from spontaneous hydrolysis and promotes its binding to the 30S ribosomal subunits. Also involved in the hydrolysis of GTP during the formation of the 70S ribosomal complex.</text>
</comment>
<dbReference type="Proteomes" id="UP001431783">
    <property type="component" value="Unassembled WGS sequence"/>
</dbReference>
<dbReference type="Pfam" id="PF00009">
    <property type="entry name" value="GTP_EFTU"/>
    <property type="match status" value="1"/>
</dbReference>
<evidence type="ECO:0000256" key="8">
    <source>
        <dbReference type="ARBA" id="ARBA00023134"/>
    </source>
</evidence>
<keyword evidence="13" id="KW-1185">Reference proteome</keyword>
<dbReference type="CDD" id="cd03702">
    <property type="entry name" value="IF2_mtIF2_II"/>
    <property type="match status" value="1"/>
</dbReference>
<keyword evidence="7" id="KW-0496">Mitochondrion</keyword>
<evidence type="ECO:0000256" key="2">
    <source>
        <dbReference type="ARBA" id="ARBA00007733"/>
    </source>
</evidence>
<keyword evidence="4" id="KW-0547">Nucleotide-binding</keyword>
<reference evidence="12 13" key="1">
    <citation type="submission" date="2023-03" db="EMBL/GenBank/DDBJ databases">
        <title>Genome insight into feeding habits of ladybird beetles.</title>
        <authorList>
            <person name="Li H.-S."/>
            <person name="Huang Y.-H."/>
            <person name="Pang H."/>
        </authorList>
    </citation>
    <scope>NUCLEOTIDE SEQUENCE [LARGE SCALE GENOMIC DNA]</scope>
    <source>
        <strain evidence="12">SYSU_2023b</strain>
        <tissue evidence="12">Whole body</tissue>
    </source>
</reference>
<dbReference type="InterPro" id="IPR000795">
    <property type="entry name" value="T_Tr_GTP-bd_dom"/>
</dbReference>
<dbReference type="InterPro" id="IPR009000">
    <property type="entry name" value="Transl_B-barrel_sf"/>
</dbReference>
<dbReference type="InterPro" id="IPR036925">
    <property type="entry name" value="TIF_IF2_dom3_sf"/>
</dbReference>
<evidence type="ECO:0000256" key="6">
    <source>
        <dbReference type="ARBA" id="ARBA00022946"/>
    </source>
</evidence>
<dbReference type="GO" id="GO:0005525">
    <property type="term" value="F:GTP binding"/>
    <property type="evidence" value="ECO:0007669"/>
    <property type="project" value="UniProtKB-KW"/>
</dbReference>
<evidence type="ECO:0000256" key="7">
    <source>
        <dbReference type="ARBA" id="ARBA00023128"/>
    </source>
</evidence>
<dbReference type="InterPro" id="IPR027417">
    <property type="entry name" value="P-loop_NTPase"/>
</dbReference>
<dbReference type="NCBIfam" id="TIGR00231">
    <property type="entry name" value="small_GTP"/>
    <property type="match status" value="1"/>
</dbReference>
<dbReference type="FunFam" id="3.40.50.300:FF:000019">
    <property type="entry name" value="Translation initiation factor IF-2"/>
    <property type="match status" value="1"/>
</dbReference>
<evidence type="ECO:0000256" key="10">
    <source>
        <dbReference type="ARBA" id="ARBA00044200"/>
    </source>
</evidence>
<comment type="caution">
    <text evidence="12">The sequence shown here is derived from an EMBL/GenBank/DDBJ whole genome shotgun (WGS) entry which is preliminary data.</text>
</comment>
<keyword evidence="5" id="KW-0648">Protein biosynthesis</keyword>
<dbReference type="FunFam" id="2.40.30.10:FF:000008">
    <property type="entry name" value="Translation initiation factor IF-2"/>
    <property type="match status" value="1"/>
</dbReference>
<dbReference type="InterPro" id="IPR053905">
    <property type="entry name" value="EF-G-like_DII"/>
</dbReference>
<dbReference type="PROSITE" id="PS51722">
    <property type="entry name" value="G_TR_2"/>
    <property type="match status" value="1"/>
</dbReference>
<dbReference type="Gene3D" id="3.40.50.300">
    <property type="entry name" value="P-loop containing nucleotide triphosphate hydrolases"/>
    <property type="match status" value="1"/>
</dbReference>
<evidence type="ECO:0000256" key="5">
    <source>
        <dbReference type="ARBA" id="ARBA00022917"/>
    </source>
</evidence>
<evidence type="ECO:0000313" key="13">
    <source>
        <dbReference type="Proteomes" id="UP001431783"/>
    </source>
</evidence>
<dbReference type="SUPFAM" id="SSF52540">
    <property type="entry name" value="P-loop containing nucleoside triphosphate hydrolases"/>
    <property type="match status" value="1"/>
</dbReference>
<dbReference type="GO" id="GO:0003924">
    <property type="term" value="F:GTPase activity"/>
    <property type="evidence" value="ECO:0007669"/>
    <property type="project" value="InterPro"/>
</dbReference>
<dbReference type="PROSITE" id="PS01176">
    <property type="entry name" value="IF2"/>
    <property type="match status" value="1"/>
</dbReference>
<dbReference type="GO" id="GO:0005739">
    <property type="term" value="C:mitochondrion"/>
    <property type="evidence" value="ECO:0007669"/>
    <property type="project" value="UniProtKB-SubCell"/>
</dbReference>
<evidence type="ECO:0000256" key="1">
    <source>
        <dbReference type="ARBA" id="ARBA00004173"/>
    </source>
</evidence>
<dbReference type="FunFam" id="3.40.50.10050:FF:000001">
    <property type="entry name" value="Translation initiation factor IF-2"/>
    <property type="match status" value="1"/>
</dbReference>
<evidence type="ECO:0000256" key="3">
    <source>
        <dbReference type="ARBA" id="ARBA00022540"/>
    </source>
</evidence>
<evidence type="ECO:0000313" key="12">
    <source>
        <dbReference type="EMBL" id="KAK9880591.1"/>
    </source>
</evidence>
<dbReference type="PANTHER" id="PTHR43381:SF20">
    <property type="entry name" value="TRANSLATION INITIATION FACTOR IF-2, MITOCHONDRIAL"/>
    <property type="match status" value="1"/>
</dbReference>
<protein>
    <recommendedName>
        <fullName evidence="10">Translation initiation factor IF-2, mitochondrial</fullName>
    </recommendedName>
</protein>
<comment type="subcellular location">
    <subcellularLocation>
        <location evidence="1">Mitochondrion</location>
    </subcellularLocation>
</comment>
<evidence type="ECO:0000259" key="11">
    <source>
        <dbReference type="PROSITE" id="PS51722"/>
    </source>
</evidence>